<comment type="caution">
    <text evidence="1">The sequence shown here is derived from an EMBL/GenBank/DDBJ whole genome shotgun (WGS) entry which is preliminary data.</text>
</comment>
<dbReference type="Proteomes" id="UP000696280">
    <property type="component" value="Unassembled WGS sequence"/>
</dbReference>
<organism evidence="1 2">
    <name type="scientific">Hymenoscyphus fraxineus</name>
    <dbReference type="NCBI Taxonomy" id="746836"/>
    <lineage>
        <taxon>Eukaryota</taxon>
        <taxon>Fungi</taxon>
        <taxon>Dikarya</taxon>
        <taxon>Ascomycota</taxon>
        <taxon>Pezizomycotina</taxon>
        <taxon>Leotiomycetes</taxon>
        <taxon>Helotiales</taxon>
        <taxon>Helotiaceae</taxon>
        <taxon>Hymenoscyphus</taxon>
    </lineage>
</organism>
<dbReference type="OrthoDB" id="10552084at2759"/>
<keyword evidence="2" id="KW-1185">Reference proteome</keyword>
<evidence type="ECO:0000313" key="1">
    <source>
        <dbReference type="EMBL" id="CAG8949531.1"/>
    </source>
</evidence>
<sequence>MSNTFRAPLPREQRGILLAHGSPIANEEISYEKPIQPTAEYRLPVTNNPFGVIWHGAGPPPPLFDKSTPWTFPQVVNHYLAAHAKQVESMPERELAIFCRQFYVWGYILCRSEPERAEILVGVRAMAELEDTAYKGINTYTSWYQRKERGCPWATVVFNGGIWPGFLNASAASAGRQVQLDPESAVRPSLGDYHHHQEWFDKKMRSEDCEQPVVLGPALDPNRPIHNRNPIFYVTGAPDGTANTKKCPKCQVSRFLGGRHNKWTTNGVVGGICQHCKEGLVCGGEEGASECCGVFKHRICFSAAQIRNARGHDTKSYATCMACVKNNQQVI</sequence>
<gene>
    <name evidence="1" type="ORF">HYFRA_00007763</name>
</gene>
<reference evidence="1" key="1">
    <citation type="submission" date="2021-07" db="EMBL/GenBank/DDBJ databases">
        <authorList>
            <person name="Durling M."/>
        </authorList>
    </citation>
    <scope>NUCLEOTIDE SEQUENCE</scope>
</reference>
<proteinExistence type="predicted"/>
<name>A0A9N9KM67_9HELO</name>
<accession>A0A9N9KM67</accession>
<protein>
    <submittedName>
        <fullName evidence="1">Uncharacterized protein</fullName>
    </submittedName>
</protein>
<evidence type="ECO:0000313" key="2">
    <source>
        <dbReference type="Proteomes" id="UP000696280"/>
    </source>
</evidence>
<dbReference type="AlphaFoldDB" id="A0A9N9KM67"/>
<dbReference type="EMBL" id="CAJVRL010000014">
    <property type="protein sequence ID" value="CAG8949531.1"/>
    <property type="molecule type" value="Genomic_DNA"/>
</dbReference>